<organism evidence="17 18">
    <name type="scientific">Dioscorea cayennensis subsp. rotundata</name>
    <name type="common">White Guinea yam</name>
    <name type="synonym">Dioscorea rotundata</name>
    <dbReference type="NCBI Taxonomy" id="55577"/>
    <lineage>
        <taxon>Eukaryota</taxon>
        <taxon>Viridiplantae</taxon>
        <taxon>Streptophyta</taxon>
        <taxon>Embryophyta</taxon>
        <taxon>Tracheophyta</taxon>
        <taxon>Spermatophyta</taxon>
        <taxon>Magnoliopsida</taxon>
        <taxon>Liliopsida</taxon>
        <taxon>Dioscoreales</taxon>
        <taxon>Dioscoreaceae</taxon>
        <taxon>Dioscorea</taxon>
    </lineage>
</organism>
<proteinExistence type="inferred from homology"/>
<dbReference type="AlphaFoldDB" id="A0AB40AMN5"/>
<evidence type="ECO:0000256" key="10">
    <source>
        <dbReference type="ARBA" id="ARBA00038367"/>
    </source>
</evidence>
<dbReference type="PANTHER" id="PTHR43783:SF1">
    <property type="entry name" value="UDP-N-ACETYLGLUCOSAMINE 1-CARBOXYVINYLTRANSFERASE"/>
    <property type="match status" value="1"/>
</dbReference>
<comment type="pathway">
    <text evidence="2">Cell wall biogenesis; peptidoglycan biosynthesis.</text>
</comment>
<dbReference type="InterPro" id="IPR050068">
    <property type="entry name" value="MurA_subfamily"/>
</dbReference>
<dbReference type="GO" id="GO:0051301">
    <property type="term" value="P:cell division"/>
    <property type="evidence" value="ECO:0007669"/>
    <property type="project" value="UniProtKB-KW"/>
</dbReference>
<dbReference type="GO" id="GO:0019277">
    <property type="term" value="P:UDP-N-acetylgalactosamine biosynthetic process"/>
    <property type="evidence" value="ECO:0007669"/>
    <property type="project" value="InterPro"/>
</dbReference>
<dbReference type="SUPFAM" id="SSF55205">
    <property type="entry name" value="EPT/RTPC-like"/>
    <property type="match status" value="1"/>
</dbReference>
<dbReference type="InterPro" id="IPR001986">
    <property type="entry name" value="Enolpyruvate_Tfrase_dom"/>
</dbReference>
<keyword evidence="17" id="KW-1185">Reference proteome</keyword>
<accession>A0AB40AMN5</accession>
<sequence>MALFSLPLSLHCLRTPLAIPAKIETSISNPQTLVPDQKLVISGGLKLSGHAQISGSKNSALAVLAGDIVCSDGPSLIRGLPDLVDTRTMAEVLVSLGAKVEEMGGGDLVVDAREVSSVEPCEDAIGRIRAGIFVLGPLVARFGEAEVSLPGGCRIGARPIDLYLRGLEALGANVQLRDGKVCVRAANGRGLVGAHFHLSFPSVGATETLMMAATMAEGVSVLTNAAQEPEVLDLAEFLIASGACIEGAGTSTIVITGRKQLHGCEFTIIPDRIEAGTFMIAAAITRSCISLSPVIPKHLESLVDKLAIAGCKITLRGPRILEVSATASRTGGDLQSFNLVTSPYPGFPTDLQPQCMSLLATCNGKSKIDESVFENRMHHVKELQKLGAGIELNGNSASVEGRRTPWWMALRGCHVEAADLRGGAALVLAGMAAEGTTEVAGVAHIDRGYQGLETKLQSLGANIKREVDSMPQ</sequence>
<feature type="domain" description="Enolpyruvate transferase" evidence="16">
    <location>
        <begin position="43"/>
        <end position="456"/>
    </location>
</feature>
<keyword evidence="4" id="KW-0132">Cell division</keyword>
<dbReference type="GO" id="GO:0008360">
    <property type="term" value="P:regulation of cell shape"/>
    <property type="evidence" value="ECO:0007669"/>
    <property type="project" value="UniProtKB-KW"/>
</dbReference>
<dbReference type="GO" id="GO:0071555">
    <property type="term" value="P:cell wall organization"/>
    <property type="evidence" value="ECO:0007669"/>
    <property type="project" value="UniProtKB-KW"/>
</dbReference>
<dbReference type="GO" id="GO:0005737">
    <property type="term" value="C:cytoplasm"/>
    <property type="evidence" value="ECO:0007669"/>
    <property type="project" value="UniProtKB-SubCell"/>
</dbReference>
<comment type="subcellular location">
    <subcellularLocation>
        <location evidence="1">Cytoplasm</location>
    </subcellularLocation>
</comment>
<evidence type="ECO:0000256" key="6">
    <source>
        <dbReference type="ARBA" id="ARBA00022960"/>
    </source>
</evidence>
<comment type="catalytic activity">
    <reaction evidence="15">
        <text>phosphoenolpyruvate + UDP-N-acetyl-alpha-D-glucosamine = UDP-N-acetyl-3-O-(1-carboxyvinyl)-alpha-D-glucosamine + phosphate</text>
        <dbReference type="Rhea" id="RHEA:18681"/>
        <dbReference type="ChEBI" id="CHEBI:43474"/>
        <dbReference type="ChEBI" id="CHEBI:57705"/>
        <dbReference type="ChEBI" id="CHEBI:58702"/>
        <dbReference type="ChEBI" id="CHEBI:68483"/>
        <dbReference type="EC" id="2.5.1.7"/>
    </reaction>
</comment>
<evidence type="ECO:0000256" key="11">
    <source>
        <dbReference type="ARBA" id="ARBA00039108"/>
    </source>
</evidence>
<evidence type="ECO:0000256" key="13">
    <source>
        <dbReference type="ARBA" id="ARBA00042443"/>
    </source>
</evidence>
<evidence type="ECO:0000256" key="7">
    <source>
        <dbReference type="ARBA" id="ARBA00022984"/>
    </source>
</evidence>
<dbReference type="InterPro" id="IPR036968">
    <property type="entry name" value="Enolpyruvate_Tfrase_sf"/>
</dbReference>
<dbReference type="InterPro" id="IPR013792">
    <property type="entry name" value="RNA3'P_cycl/enolpyr_Trfase_a/b"/>
</dbReference>
<gene>
    <name evidence="18" type="primary">LOC120251651</name>
</gene>
<dbReference type="GeneID" id="120251651"/>
<dbReference type="RefSeq" id="XP_039116185.1">
    <property type="nucleotide sequence ID" value="XM_039260251.1"/>
</dbReference>
<name>A0AB40AMN5_DIOCR</name>
<keyword evidence="8" id="KW-0131">Cell cycle</keyword>
<reference evidence="18" key="1">
    <citation type="submission" date="2025-08" db="UniProtKB">
        <authorList>
            <consortium name="RefSeq"/>
        </authorList>
    </citation>
    <scope>IDENTIFICATION</scope>
</reference>
<evidence type="ECO:0000256" key="14">
    <source>
        <dbReference type="ARBA" id="ARBA00042842"/>
    </source>
</evidence>
<dbReference type="PANTHER" id="PTHR43783">
    <property type="entry name" value="UDP-N-ACETYLGLUCOSAMINE 1-CARBOXYVINYLTRANSFERASE"/>
    <property type="match status" value="1"/>
</dbReference>
<keyword evidence="5" id="KW-0808">Transferase</keyword>
<dbReference type="Proteomes" id="UP001515500">
    <property type="component" value="Chromosome 20"/>
</dbReference>
<dbReference type="NCBIfam" id="TIGR01072">
    <property type="entry name" value="murA"/>
    <property type="match status" value="1"/>
</dbReference>
<dbReference type="HAMAP" id="MF_00111">
    <property type="entry name" value="MurA"/>
    <property type="match status" value="1"/>
</dbReference>
<evidence type="ECO:0000256" key="15">
    <source>
        <dbReference type="ARBA" id="ARBA00047527"/>
    </source>
</evidence>
<dbReference type="CDD" id="cd01555">
    <property type="entry name" value="UdpNAET"/>
    <property type="match status" value="1"/>
</dbReference>
<dbReference type="InterPro" id="IPR005750">
    <property type="entry name" value="UDP_GlcNAc_COvinyl_MurA"/>
</dbReference>
<keyword evidence="7" id="KW-0573">Peptidoglycan synthesis</keyword>
<evidence type="ECO:0000256" key="1">
    <source>
        <dbReference type="ARBA" id="ARBA00004496"/>
    </source>
</evidence>
<evidence type="ECO:0000256" key="4">
    <source>
        <dbReference type="ARBA" id="ARBA00022618"/>
    </source>
</evidence>
<evidence type="ECO:0000256" key="2">
    <source>
        <dbReference type="ARBA" id="ARBA00004752"/>
    </source>
</evidence>
<keyword evidence="9" id="KW-0961">Cell wall biogenesis/degradation</keyword>
<evidence type="ECO:0000313" key="18">
    <source>
        <dbReference type="RefSeq" id="XP_039116185.1"/>
    </source>
</evidence>
<evidence type="ECO:0000259" key="16">
    <source>
        <dbReference type="Pfam" id="PF00275"/>
    </source>
</evidence>
<evidence type="ECO:0000256" key="12">
    <source>
        <dbReference type="ARBA" id="ARBA00039754"/>
    </source>
</evidence>
<dbReference type="Gene3D" id="3.65.10.10">
    <property type="entry name" value="Enolpyruvate transferase domain"/>
    <property type="match status" value="2"/>
</dbReference>
<comment type="similarity">
    <text evidence="10">Belongs to the EPSP synthase family. MurA subfamily.</text>
</comment>
<keyword evidence="3" id="KW-0963">Cytoplasm</keyword>
<protein>
    <recommendedName>
        <fullName evidence="12">UDP-N-acetylglucosamine 1-carboxyvinyltransferase</fullName>
        <ecNumber evidence="11">2.5.1.7</ecNumber>
    </recommendedName>
    <alternativeName>
        <fullName evidence="13">Enoylpyruvate transferase</fullName>
    </alternativeName>
    <alternativeName>
        <fullName evidence="14">UDP-N-acetylglucosamine enolpyruvyl transferase</fullName>
    </alternativeName>
</protein>
<dbReference type="GO" id="GO:0008760">
    <property type="term" value="F:UDP-N-acetylglucosamine 1-carboxyvinyltransferase activity"/>
    <property type="evidence" value="ECO:0007669"/>
    <property type="project" value="UniProtKB-EC"/>
</dbReference>
<evidence type="ECO:0000256" key="3">
    <source>
        <dbReference type="ARBA" id="ARBA00022490"/>
    </source>
</evidence>
<evidence type="ECO:0000313" key="17">
    <source>
        <dbReference type="Proteomes" id="UP001515500"/>
    </source>
</evidence>
<evidence type="ECO:0000256" key="5">
    <source>
        <dbReference type="ARBA" id="ARBA00022679"/>
    </source>
</evidence>
<evidence type="ECO:0000256" key="9">
    <source>
        <dbReference type="ARBA" id="ARBA00023316"/>
    </source>
</evidence>
<keyword evidence="6" id="KW-0133">Cell shape</keyword>
<dbReference type="Pfam" id="PF00275">
    <property type="entry name" value="EPSP_synthase"/>
    <property type="match status" value="1"/>
</dbReference>
<evidence type="ECO:0000256" key="8">
    <source>
        <dbReference type="ARBA" id="ARBA00023306"/>
    </source>
</evidence>
<dbReference type="EC" id="2.5.1.7" evidence="11"/>
<dbReference type="NCBIfam" id="NF006873">
    <property type="entry name" value="PRK09369.1"/>
    <property type="match status" value="1"/>
</dbReference>